<dbReference type="EC" id="2.7.2.8" evidence="9"/>
<evidence type="ECO:0000256" key="3">
    <source>
        <dbReference type="ARBA" id="ARBA00022605"/>
    </source>
</evidence>
<evidence type="ECO:0000256" key="2">
    <source>
        <dbReference type="ARBA" id="ARBA00022571"/>
    </source>
</evidence>
<dbReference type="InterPro" id="IPR001057">
    <property type="entry name" value="Glu/AcGlu_kinase"/>
</dbReference>
<evidence type="ECO:0000256" key="1">
    <source>
        <dbReference type="ARBA" id="ARBA00004828"/>
    </source>
</evidence>
<feature type="binding site" evidence="9">
    <location>
        <begin position="53"/>
        <end position="54"/>
    </location>
    <ligand>
        <name>substrate</name>
    </ligand>
</feature>
<gene>
    <name evidence="9" type="primary">argB</name>
    <name evidence="11" type="ORF">MEBOL_002072</name>
</gene>
<comment type="pathway">
    <text evidence="1 9">Amino-acid biosynthesis; L-arginine biosynthesis; N(2)-acetyl-L-ornithine from L-glutamate: step 2/4.</text>
</comment>
<keyword evidence="12" id="KW-1185">Reference proteome</keyword>
<dbReference type="PANTHER" id="PTHR23342:SF0">
    <property type="entry name" value="N-ACETYLGLUTAMATE SYNTHASE, MITOCHONDRIAL"/>
    <property type="match status" value="1"/>
</dbReference>
<evidence type="ECO:0000256" key="8">
    <source>
        <dbReference type="ARBA" id="ARBA00048141"/>
    </source>
</evidence>
<dbReference type="Proteomes" id="UP000217289">
    <property type="component" value="Chromosome"/>
</dbReference>
<feature type="binding site" evidence="9">
    <location>
        <position position="178"/>
    </location>
    <ligand>
        <name>substrate</name>
    </ligand>
</feature>
<dbReference type="EMBL" id="CP022163">
    <property type="protein sequence ID" value="ATB28623.1"/>
    <property type="molecule type" value="Genomic_DNA"/>
</dbReference>
<keyword evidence="7 9" id="KW-0067">ATP-binding</keyword>
<dbReference type="Pfam" id="PF00696">
    <property type="entry name" value="AA_kinase"/>
    <property type="match status" value="1"/>
</dbReference>
<feature type="site" description="Transition state stabilizer" evidence="9">
    <location>
        <position position="241"/>
    </location>
</feature>
<evidence type="ECO:0000259" key="10">
    <source>
        <dbReference type="Pfam" id="PF00696"/>
    </source>
</evidence>
<feature type="binding site" evidence="9">
    <location>
        <position position="75"/>
    </location>
    <ligand>
        <name>substrate</name>
    </ligand>
</feature>
<dbReference type="Gene3D" id="3.40.1160.10">
    <property type="entry name" value="Acetylglutamate kinase-like"/>
    <property type="match status" value="1"/>
</dbReference>
<feature type="domain" description="Aspartate/glutamate/uridylate kinase" evidence="10">
    <location>
        <begin position="13"/>
        <end position="259"/>
    </location>
</feature>
<dbReference type="InterPro" id="IPR004662">
    <property type="entry name" value="AcgluKinase_fam"/>
</dbReference>
<dbReference type="GO" id="GO:0042450">
    <property type="term" value="P:L-arginine biosynthetic process via ornithine"/>
    <property type="evidence" value="ECO:0007669"/>
    <property type="project" value="UniProtKB-UniRule"/>
</dbReference>
<dbReference type="SUPFAM" id="SSF53633">
    <property type="entry name" value="Carbamate kinase-like"/>
    <property type="match status" value="1"/>
</dbReference>
<dbReference type="HAMAP" id="MF_00082">
    <property type="entry name" value="ArgB"/>
    <property type="match status" value="1"/>
</dbReference>
<organism evidence="11 12">
    <name type="scientific">Melittangium boletus DSM 14713</name>
    <dbReference type="NCBI Taxonomy" id="1294270"/>
    <lineage>
        <taxon>Bacteria</taxon>
        <taxon>Pseudomonadati</taxon>
        <taxon>Myxococcota</taxon>
        <taxon>Myxococcia</taxon>
        <taxon>Myxococcales</taxon>
        <taxon>Cystobacterineae</taxon>
        <taxon>Archangiaceae</taxon>
        <taxon>Melittangium</taxon>
    </lineage>
</organism>
<protein>
    <recommendedName>
        <fullName evidence="9">Acetylglutamate kinase</fullName>
        <ecNumber evidence="9">2.7.2.8</ecNumber>
    </recommendedName>
    <alternativeName>
        <fullName evidence="9">N-acetyl-L-glutamate 5-phosphotransferase</fullName>
    </alternativeName>
    <alternativeName>
        <fullName evidence="9">NAG kinase</fullName>
        <shortName evidence="9">NAGK</shortName>
    </alternativeName>
</protein>
<keyword evidence="5 9" id="KW-0547">Nucleotide-binding</keyword>
<dbReference type="InterPro" id="IPR001048">
    <property type="entry name" value="Asp/Glu/Uridylate_kinase"/>
</dbReference>
<sequence length="284" mass="29450">MAVSGLADFRGRWFVVKIGGELAQDRPRLAASVGAAVRAFRDAGIRVAVIHGGGPQATELQKKLGLQPRMVAGRRYTDEATLEVMKMSLAGQVSVDVAAAFRLAGVPALCTTGMSAGLIQARRRPPKVMSGAGPEPVDLGLVGDVVGVDTDMFGRIADAGLVPVLGSLAGDDQGQAFNINADTVATRVAAKLGAAKLFLVSNVPGVLANKDDASTRLPTLTPIQAREKIANGVIQGGMIPKVEESLEMLEEGIEAIHIVGLSPPDALLHEAERPGSHGTAFLRG</sequence>
<proteinExistence type="inferred from homology"/>
<evidence type="ECO:0000256" key="6">
    <source>
        <dbReference type="ARBA" id="ARBA00022777"/>
    </source>
</evidence>
<comment type="function">
    <text evidence="9">Catalyzes the ATP-dependent phosphorylation of N-acetyl-L-glutamate.</text>
</comment>
<comment type="similarity">
    <text evidence="9">Belongs to the acetylglutamate kinase family. ArgB subfamily.</text>
</comment>
<evidence type="ECO:0000256" key="7">
    <source>
        <dbReference type="ARBA" id="ARBA00022840"/>
    </source>
</evidence>
<dbReference type="PRINTS" id="PR00474">
    <property type="entry name" value="GLU5KINASE"/>
</dbReference>
<comment type="catalytic activity">
    <reaction evidence="8 9">
        <text>N-acetyl-L-glutamate + ATP = N-acetyl-L-glutamyl 5-phosphate + ADP</text>
        <dbReference type="Rhea" id="RHEA:14629"/>
        <dbReference type="ChEBI" id="CHEBI:30616"/>
        <dbReference type="ChEBI" id="CHEBI:44337"/>
        <dbReference type="ChEBI" id="CHEBI:57936"/>
        <dbReference type="ChEBI" id="CHEBI:456216"/>
        <dbReference type="EC" id="2.7.2.8"/>
    </reaction>
</comment>
<evidence type="ECO:0000313" key="12">
    <source>
        <dbReference type="Proteomes" id="UP000217289"/>
    </source>
</evidence>
<dbReference type="PANTHER" id="PTHR23342">
    <property type="entry name" value="N-ACETYLGLUTAMATE SYNTHASE"/>
    <property type="match status" value="1"/>
</dbReference>
<keyword evidence="3 9" id="KW-0028">Amino-acid biosynthesis</keyword>
<dbReference type="NCBIfam" id="TIGR00761">
    <property type="entry name" value="argB"/>
    <property type="match status" value="1"/>
</dbReference>
<comment type="subcellular location">
    <subcellularLocation>
        <location evidence="9">Cytoplasm</location>
    </subcellularLocation>
</comment>
<dbReference type="InterPro" id="IPR036393">
    <property type="entry name" value="AceGlu_kinase-like_sf"/>
</dbReference>
<dbReference type="UniPathway" id="UPA00068">
    <property type="reaction ID" value="UER00107"/>
</dbReference>
<dbReference type="GO" id="GO:0005737">
    <property type="term" value="C:cytoplasm"/>
    <property type="evidence" value="ECO:0007669"/>
    <property type="project" value="UniProtKB-SubCell"/>
</dbReference>
<keyword evidence="4 9" id="KW-0808">Transferase</keyword>
<accession>A0A250IBL3</accession>
<keyword evidence="6 9" id="KW-0418">Kinase</keyword>
<dbReference type="AlphaFoldDB" id="A0A250IBL3"/>
<evidence type="ECO:0000256" key="4">
    <source>
        <dbReference type="ARBA" id="ARBA00022679"/>
    </source>
</evidence>
<keyword evidence="2 9" id="KW-0055">Arginine biosynthesis</keyword>
<keyword evidence="9" id="KW-0963">Cytoplasm</keyword>
<dbReference type="GO" id="GO:0003991">
    <property type="term" value="F:acetylglutamate kinase activity"/>
    <property type="evidence" value="ECO:0007669"/>
    <property type="project" value="UniProtKB-UniRule"/>
</dbReference>
<evidence type="ECO:0000256" key="5">
    <source>
        <dbReference type="ARBA" id="ARBA00022741"/>
    </source>
</evidence>
<dbReference type="InterPro" id="IPR037528">
    <property type="entry name" value="ArgB"/>
</dbReference>
<reference evidence="11 12" key="1">
    <citation type="submission" date="2017-06" db="EMBL/GenBank/DDBJ databases">
        <authorList>
            <person name="Kim H.J."/>
            <person name="Triplett B.A."/>
        </authorList>
    </citation>
    <scope>NUCLEOTIDE SEQUENCE [LARGE SCALE GENOMIC DNA]</scope>
    <source>
        <strain evidence="11 12">DSM 14713</strain>
    </source>
</reference>
<evidence type="ECO:0000256" key="9">
    <source>
        <dbReference type="HAMAP-Rule" id="MF_00082"/>
    </source>
</evidence>
<dbReference type="PIRSF" id="PIRSF000728">
    <property type="entry name" value="NAGK"/>
    <property type="match status" value="1"/>
</dbReference>
<feature type="site" description="Transition state stabilizer" evidence="9">
    <location>
        <position position="17"/>
    </location>
</feature>
<name>A0A250IBL3_9BACT</name>
<evidence type="ECO:0000313" key="11">
    <source>
        <dbReference type="EMBL" id="ATB28623.1"/>
    </source>
</evidence>
<dbReference type="GO" id="GO:0005524">
    <property type="term" value="F:ATP binding"/>
    <property type="evidence" value="ECO:0007669"/>
    <property type="project" value="UniProtKB-UniRule"/>
</dbReference>
<dbReference type="KEGG" id="mbd:MEBOL_002072"/>